<dbReference type="AlphaFoldDB" id="A0A0F9RPG6"/>
<protein>
    <submittedName>
        <fullName evidence="1">Uncharacterized protein</fullName>
    </submittedName>
</protein>
<evidence type="ECO:0000313" key="1">
    <source>
        <dbReference type="EMBL" id="KKN58415.1"/>
    </source>
</evidence>
<proteinExistence type="predicted"/>
<comment type="caution">
    <text evidence="1">The sequence shown here is derived from an EMBL/GenBank/DDBJ whole genome shotgun (WGS) entry which is preliminary data.</text>
</comment>
<gene>
    <name evidence="1" type="ORF">LCGC14_0552280</name>
</gene>
<dbReference type="EMBL" id="LAZR01000763">
    <property type="protein sequence ID" value="KKN58415.1"/>
    <property type="molecule type" value="Genomic_DNA"/>
</dbReference>
<sequence>MSYGDPEPPINPPEGHRDCDRCGQREGEIECNNQLLCVQCVAVETEVRDWNHAPVARWYLWLWLWAVPGEWWGTIRVKQWRGKYYVVGERTEQEANEAEGRR</sequence>
<reference evidence="1" key="1">
    <citation type="journal article" date="2015" name="Nature">
        <title>Complex archaea that bridge the gap between prokaryotes and eukaryotes.</title>
        <authorList>
            <person name="Spang A."/>
            <person name="Saw J.H."/>
            <person name="Jorgensen S.L."/>
            <person name="Zaremba-Niedzwiedzka K."/>
            <person name="Martijn J."/>
            <person name="Lind A.E."/>
            <person name="van Eijk R."/>
            <person name="Schleper C."/>
            <person name="Guy L."/>
            <person name="Ettema T.J."/>
        </authorList>
    </citation>
    <scope>NUCLEOTIDE SEQUENCE</scope>
</reference>
<accession>A0A0F9RPG6</accession>
<organism evidence="1">
    <name type="scientific">marine sediment metagenome</name>
    <dbReference type="NCBI Taxonomy" id="412755"/>
    <lineage>
        <taxon>unclassified sequences</taxon>
        <taxon>metagenomes</taxon>
        <taxon>ecological metagenomes</taxon>
    </lineage>
</organism>
<name>A0A0F9RPG6_9ZZZZ</name>